<name>A0A9Q0J2X6_9ROSI</name>
<dbReference type="InterPro" id="IPR008709">
    <property type="entry name" value="Neurochondrin"/>
</dbReference>
<protein>
    <submittedName>
        <fullName evidence="2">Uncharacterized protein</fullName>
    </submittedName>
</protein>
<dbReference type="OrthoDB" id="1744144at2759"/>
<feature type="region of interest" description="Disordered" evidence="1">
    <location>
        <begin position="113"/>
        <end position="133"/>
    </location>
</feature>
<feature type="compositionally biased region" description="Basic and acidic residues" evidence="1">
    <location>
        <begin position="1"/>
        <end position="24"/>
    </location>
</feature>
<comment type="caution">
    <text evidence="2">The sequence shown here is derived from an EMBL/GenBank/DDBJ whole genome shotgun (WGS) entry which is preliminary data.</text>
</comment>
<dbReference type="PANTHER" id="PTHR13109:SF7">
    <property type="entry name" value="NEUROCHONDRIN"/>
    <property type="match status" value="1"/>
</dbReference>
<feature type="region of interest" description="Disordered" evidence="1">
    <location>
        <begin position="1"/>
        <end position="27"/>
    </location>
</feature>
<accession>A0A9Q0J2X6</accession>
<dbReference type="AlphaFoldDB" id="A0A9Q0J2X6"/>
<proteinExistence type="predicted"/>
<organism evidence="2 3">
    <name type="scientific">Turnera subulata</name>
    <dbReference type="NCBI Taxonomy" id="218843"/>
    <lineage>
        <taxon>Eukaryota</taxon>
        <taxon>Viridiplantae</taxon>
        <taxon>Streptophyta</taxon>
        <taxon>Embryophyta</taxon>
        <taxon>Tracheophyta</taxon>
        <taxon>Spermatophyta</taxon>
        <taxon>Magnoliopsida</taxon>
        <taxon>eudicotyledons</taxon>
        <taxon>Gunneridae</taxon>
        <taxon>Pentapetalae</taxon>
        <taxon>rosids</taxon>
        <taxon>fabids</taxon>
        <taxon>Malpighiales</taxon>
        <taxon>Passifloraceae</taxon>
        <taxon>Turnera</taxon>
    </lineage>
</organism>
<evidence type="ECO:0000313" key="2">
    <source>
        <dbReference type="EMBL" id="KAJ4826423.1"/>
    </source>
</evidence>
<reference evidence="2" key="2">
    <citation type="journal article" date="2023" name="Plants (Basel)">
        <title>Annotation of the Turnera subulata (Passifloraceae) Draft Genome Reveals the S-Locus Evolved after the Divergence of Turneroideae from Passifloroideae in a Stepwise Manner.</title>
        <authorList>
            <person name="Henning P.M."/>
            <person name="Roalson E.H."/>
            <person name="Mir W."/>
            <person name="McCubbin A.G."/>
            <person name="Shore J.S."/>
        </authorList>
    </citation>
    <scope>NUCLEOTIDE SEQUENCE</scope>
    <source>
        <strain evidence="2">F60SS</strain>
    </source>
</reference>
<keyword evidence="3" id="KW-1185">Reference proteome</keyword>
<reference evidence="2" key="1">
    <citation type="submission" date="2022-02" db="EMBL/GenBank/DDBJ databases">
        <authorList>
            <person name="Henning P.M."/>
            <person name="McCubbin A.G."/>
            <person name="Shore J.S."/>
        </authorList>
    </citation>
    <scope>NUCLEOTIDE SEQUENCE</scope>
    <source>
        <strain evidence="2">F60SS</strain>
        <tissue evidence="2">Leaves</tissue>
    </source>
</reference>
<evidence type="ECO:0000256" key="1">
    <source>
        <dbReference type="SAM" id="MobiDB-lite"/>
    </source>
</evidence>
<dbReference type="Pfam" id="PF05536">
    <property type="entry name" value="Neurochondrin"/>
    <property type="match status" value="1"/>
</dbReference>
<dbReference type="PANTHER" id="PTHR13109">
    <property type="entry name" value="NEUROCHONDRIN"/>
    <property type="match status" value="1"/>
</dbReference>
<evidence type="ECO:0000313" key="3">
    <source>
        <dbReference type="Proteomes" id="UP001141552"/>
    </source>
</evidence>
<sequence length="133" mass="14544">MAKQAEKAVSKQQEESGKGKRGEKGLGFPTRDAAIEAAILQNRVAPAERLHALILAECMVSIWEEEWLIGHSSLPDDDPSLPVDRCLLLVFQSSRVEVAALLNELAYLKYDANNSPDTSTTADHQALSSNNEI</sequence>
<dbReference type="Proteomes" id="UP001141552">
    <property type="component" value="Unassembled WGS sequence"/>
</dbReference>
<gene>
    <name evidence="2" type="ORF">Tsubulata_036693</name>
</gene>
<dbReference type="EMBL" id="JAKUCV010006671">
    <property type="protein sequence ID" value="KAJ4826423.1"/>
    <property type="molecule type" value="Genomic_DNA"/>
</dbReference>